<keyword evidence="3" id="KW-1185">Reference proteome</keyword>
<sequence length="176" mass="19792">MTRESLPLVVDDLSTFAKSLRAQLEAHGTQPGHQTLLNMLARAAGHRNLQALQARPRLPRATVEAARPMPEVVVRTLNLFDADGRLSRLPAKRSLQLMSLWGLWMRFDAKRPYSESEVNHILKGWHTFGDHCTLRRDLVTQGFLARTADSAVYTKLPARAGADGMALMRALRERSR</sequence>
<dbReference type="EMBL" id="NISI01000003">
    <property type="protein sequence ID" value="OWR04127.1"/>
    <property type="molecule type" value="Genomic_DNA"/>
</dbReference>
<evidence type="ECO:0000313" key="3">
    <source>
        <dbReference type="Proteomes" id="UP000197446"/>
    </source>
</evidence>
<feature type="domain" description="DUF2087" evidence="1">
    <location>
        <begin position="85"/>
        <end position="154"/>
    </location>
</feature>
<evidence type="ECO:0000259" key="1">
    <source>
        <dbReference type="Pfam" id="PF09860"/>
    </source>
</evidence>
<proteinExistence type="predicted"/>
<dbReference type="InterPro" id="IPR018656">
    <property type="entry name" value="DUF2087"/>
</dbReference>
<dbReference type="Proteomes" id="UP000197446">
    <property type="component" value="Unassembled WGS sequence"/>
</dbReference>
<organism evidence="2 3">
    <name type="scientific">Roseateles puraquae</name>
    <dbReference type="NCBI Taxonomy" id="431059"/>
    <lineage>
        <taxon>Bacteria</taxon>
        <taxon>Pseudomonadati</taxon>
        <taxon>Pseudomonadota</taxon>
        <taxon>Betaproteobacteria</taxon>
        <taxon>Burkholderiales</taxon>
        <taxon>Sphaerotilaceae</taxon>
        <taxon>Roseateles</taxon>
    </lineage>
</organism>
<dbReference type="RefSeq" id="WP_088483147.1">
    <property type="nucleotide sequence ID" value="NZ_JBCNLH010000001.1"/>
</dbReference>
<reference evidence="2 3" key="1">
    <citation type="journal article" date="2007" name="Int. J. Syst. Evol. Microbiol.">
        <title>Description of Pelomonas aquatica sp. nov. and Pelomonas puraquae sp. nov., isolated from industrial and haemodialysis water.</title>
        <authorList>
            <person name="Gomila M."/>
            <person name="Bowien B."/>
            <person name="Falsen E."/>
            <person name="Moore E.R."/>
            <person name="Lalucat J."/>
        </authorList>
    </citation>
    <scope>NUCLEOTIDE SEQUENCE [LARGE SCALE GENOMIC DNA]</scope>
    <source>
        <strain evidence="2 3">CCUG 52769</strain>
    </source>
</reference>
<name>A0A254NCM4_9BURK</name>
<comment type="caution">
    <text evidence="2">The sequence shown here is derived from an EMBL/GenBank/DDBJ whole genome shotgun (WGS) entry which is preliminary data.</text>
</comment>
<evidence type="ECO:0000313" key="2">
    <source>
        <dbReference type="EMBL" id="OWR04127.1"/>
    </source>
</evidence>
<protein>
    <recommendedName>
        <fullName evidence="1">DUF2087 domain-containing protein</fullName>
    </recommendedName>
</protein>
<dbReference type="AlphaFoldDB" id="A0A254NCM4"/>
<dbReference type="Pfam" id="PF09860">
    <property type="entry name" value="DUF2087"/>
    <property type="match status" value="1"/>
</dbReference>
<dbReference type="OrthoDB" id="6867569at2"/>
<accession>A0A254NCM4</accession>
<gene>
    <name evidence="2" type="ORF">CDO81_10425</name>
</gene>